<dbReference type="InterPro" id="IPR036691">
    <property type="entry name" value="Endo/exonu/phosph_ase_sf"/>
</dbReference>
<dbReference type="PANTHER" id="PTHR16320:SF1">
    <property type="entry name" value="SPHINGOMYELINASE DDB_G0288017"/>
    <property type="match status" value="1"/>
</dbReference>
<dbReference type="SUPFAM" id="SSF56219">
    <property type="entry name" value="DNase I-like"/>
    <property type="match status" value="1"/>
</dbReference>
<dbReference type="KEGG" id="mbr:MONBRDRAFT_29438"/>
<sequence length="550" mass="61085">MPCLVVGLPLYVLAHYGRRDFVFSTASERVTRPTHKTEWNVVSANLTLLPESVAKRYGLRHTLERARHSAVRIMSAIHTTANKELHREMPIQNTLMHFPTADFVCFQGVHDHNAYDRLQHALNIHFPYILGDPGVWVFRKGRLVMGSGLMLASKYPIMAARYVEFARAPLGRHGRSQGVLQAKIFLSKKRRTRVGHRRTVAYIHLTHLKMNMSRKEKAGLLDQLEKHVADFRHDTHVMEHEVVGFQILAGDLGFDNTGTDSACKHPILRQYHDVFRQSVGKDVPHSIGTRLQPQQIALAQEPRLLRNMLLDPEERAHLIQPCTHHDTRRSSRRASELGDSDALEMEAQAKVPGAGRTSYVLLQHATPPQLPAHPQQTNVITALAGQACHLPVHLMFTLGESDDSHQTALSMALKGSSAPTPEPDMPAMVWKALMHRLMLLGNRLHLSNGDLRSQSVNSFLNPPNRGIGGGGSSVNVPSLAAAYVGAQTTQNGVDDDDDLALFQTHFYRGCIRIGTTKAEARIDELDLDSASATSSEGENSTNFVVDVSEV</sequence>
<dbReference type="eggNOG" id="ENOG502QVS2">
    <property type="taxonomic scope" value="Eukaryota"/>
</dbReference>
<dbReference type="AlphaFoldDB" id="A9VB36"/>
<accession>A9VB36</accession>
<evidence type="ECO:0000313" key="2">
    <source>
        <dbReference type="EMBL" id="EDQ85323.1"/>
    </source>
</evidence>
<dbReference type="InterPro" id="IPR038772">
    <property type="entry name" value="Sph/SMPD2-like"/>
</dbReference>
<feature type="compositionally biased region" description="Basic and acidic residues" evidence="1">
    <location>
        <begin position="323"/>
        <end position="336"/>
    </location>
</feature>
<dbReference type="PANTHER" id="PTHR16320">
    <property type="entry name" value="SPHINGOMYELINASE FAMILY MEMBER"/>
    <property type="match status" value="1"/>
</dbReference>
<keyword evidence="3" id="KW-1185">Reference proteome</keyword>
<reference evidence="2 3" key="1">
    <citation type="journal article" date="2008" name="Nature">
        <title>The genome of the choanoflagellate Monosiga brevicollis and the origin of metazoans.</title>
        <authorList>
            <consortium name="JGI Sequencing"/>
            <person name="King N."/>
            <person name="Westbrook M.J."/>
            <person name="Young S.L."/>
            <person name="Kuo A."/>
            <person name="Abedin M."/>
            <person name="Chapman J."/>
            <person name="Fairclough S."/>
            <person name="Hellsten U."/>
            <person name="Isogai Y."/>
            <person name="Letunic I."/>
            <person name="Marr M."/>
            <person name="Pincus D."/>
            <person name="Putnam N."/>
            <person name="Rokas A."/>
            <person name="Wright K.J."/>
            <person name="Zuzow R."/>
            <person name="Dirks W."/>
            <person name="Good M."/>
            <person name="Goodstein D."/>
            <person name="Lemons D."/>
            <person name="Li W."/>
            <person name="Lyons J.B."/>
            <person name="Morris A."/>
            <person name="Nichols S."/>
            <person name="Richter D.J."/>
            <person name="Salamov A."/>
            <person name="Bork P."/>
            <person name="Lim W.A."/>
            <person name="Manning G."/>
            <person name="Miller W.T."/>
            <person name="McGinnis W."/>
            <person name="Shapiro H."/>
            <person name="Tjian R."/>
            <person name="Grigoriev I.V."/>
            <person name="Rokhsar D."/>
        </authorList>
    </citation>
    <scope>NUCLEOTIDE SEQUENCE [LARGE SCALE GENOMIC DNA]</scope>
    <source>
        <strain evidence="3">MX1 / ATCC 50154</strain>
    </source>
</reference>
<feature type="region of interest" description="Disordered" evidence="1">
    <location>
        <begin position="323"/>
        <end position="342"/>
    </location>
</feature>
<dbReference type="GeneID" id="5895152"/>
<dbReference type="Gene3D" id="3.60.10.10">
    <property type="entry name" value="Endonuclease/exonuclease/phosphatase"/>
    <property type="match status" value="1"/>
</dbReference>
<evidence type="ECO:0008006" key="4">
    <source>
        <dbReference type="Google" id="ProtNLM"/>
    </source>
</evidence>
<dbReference type="GO" id="GO:0004767">
    <property type="term" value="F:sphingomyelin phosphodiesterase activity"/>
    <property type="evidence" value="ECO:0007669"/>
    <property type="project" value="InterPro"/>
</dbReference>
<protein>
    <recommendedName>
        <fullName evidence="4">Sphingomyelin phosphodiesterase</fullName>
    </recommendedName>
</protein>
<gene>
    <name evidence="2" type="ORF">MONBRDRAFT_29438</name>
</gene>
<dbReference type="Proteomes" id="UP000001357">
    <property type="component" value="Unassembled WGS sequence"/>
</dbReference>
<evidence type="ECO:0000313" key="3">
    <source>
        <dbReference type="Proteomes" id="UP000001357"/>
    </source>
</evidence>
<feature type="region of interest" description="Disordered" evidence="1">
    <location>
        <begin position="529"/>
        <end position="550"/>
    </location>
</feature>
<organism evidence="2 3">
    <name type="scientific">Monosiga brevicollis</name>
    <name type="common">Choanoflagellate</name>
    <dbReference type="NCBI Taxonomy" id="81824"/>
    <lineage>
        <taxon>Eukaryota</taxon>
        <taxon>Choanoflagellata</taxon>
        <taxon>Craspedida</taxon>
        <taxon>Salpingoecidae</taxon>
        <taxon>Monosiga</taxon>
    </lineage>
</organism>
<dbReference type="GO" id="GO:0004620">
    <property type="term" value="F:phospholipase activity"/>
    <property type="evidence" value="ECO:0000318"/>
    <property type="project" value="GO_Central"/>
</dbReference>
<evidence type="ECO:0000256" key="1">
    <source>
        <dbReference type="SAM" id="MobiDB-lite"/>
    </source>
</evidence>
<dbReference type="RefSeq" id="XP_001749944.1">
    <property type="nucleotide sequence ID" value="XM_001749892.1"/>
</dbReference>
<name>A9VB36_MONBE</name>
<proteinExistence type="predicted"/>
<dbReference type="EMBL" id="CH991575">
    <property type="protein sequence ID" value="EDQ85323.1"/>
    <property type="molecule type" value="Genomic_DNA"/>
</dbReference>
<dbReference type="GO" id="GO:0005737">
    <property type="term" value="C:cytoplasm"/>
    <property type="evidence" value="ECO:0000318"/>
    <property type="project" value="GO_Central"/>
</dbReference>
<dbReference type="InParanoid" id="A9VB36"/>
<feature type="compositionally biased region" description="Polar residues" evidence="1">
    <location>
        <begin position="530"/>
        <end position="543"/>
    </location>
</feature>